<dbReference type="GO" id="GO:0004808">
    <property type="term" value="F:tRNA (5-methylaminomethyl-2-thiouridylate)(34)-methyltransferase activity"/>
    <property type="evidence" value="ECO:0007669"/>
    <property type="project" value="UniProtKB-EC"/>
</dbReference>
<dbReference type="STRING" id="108003.B1C78_03140"/>
<comment type="subcellular location">
    <subcellularLocation>
        <location evidence="10">Cytoplasm</location>
    </subcellularLocation>
</comment>
<evidence type="ECO:0000259" key="12">
    <source>
        <dbReference type="Pfam" id="PF05430"/>
    </source>
</evidence>
<keyword evidence="3 10" id="KW-0285">Flavoprotein</keyword>
<sequence>MASATDSPAGFRPLDPAPLTLRDGSPWCARYGDVYYSPGEGAQESAQVFLAANGLPERWRDGERFTVGETGFGTGLNFLLTWDLWRSRPGRGWLHYLSTELHPFTPPDMARLMGALPAGLRRLGEQLLAQYPEPVSGYHRLVFPDDRVSLTLLFGDATETLAGCHARVDAWYLDGFAPARNPGLWNEALYAQLARLTPPGGTLASFTAAGHVRRGLEAAGFRIVRQPGFGAKRERITGVCESLPQSVDVRPPWLRWPEGADVSERRAAVIGAGLAGTSTALALSRRGWDVTVLDSGPGPAAGASGNPAGIIMAHLSADHGVVSRFTLQAAEFAWRWIESVAACGHPIPRDRCGALWLADGERLRLRLDRIAERLALPHTLMQRVDAPQAAELAGVPLTLGGLYLPRAGWVDPSALCRGQLEAASARLVTGVQVSSLRRTGDAWHVLDANGKSVVEAPQVVLANGLGLPALHPGIETRPLRGQLGIMSPAPSTQGLRRILCYEGYVTPATPAGHVFGATYVRGDTGTDLRAGEHARNLSDLARVWPAALSNGAPANAGRAAVRYNAAGRLPLVGPLPRMDAFEAAYADLHHGRSWDHYPDAPCLPGVYATLAHGSRGLTTTPLAAEVLASLMHGDPLPLSLDLVEALHTARERVRQLKRRP</sequence>
<keyword evidence="8 10" id="KW-0560">Oxidoreductase</keyword>
<feature type="region of interest" description="tRNA (mnm(5)s(2)U34)-methyltransferase" evidence="10">
    <location>
        <begin position="1"/>
        <end position="241"/>
    </location>
</feature>
<keyword evidence="2 10" id="KW-0489">Methyltransferase</keyword>
<dbReference type="GO" id="GO:0016645">
    <property type="term" value="F:oxidoreductase activity, acting on the CH-NH group of donors"/>
    <property type="evidence" value="ECO:0007669"/>
    <property type="project" value="InterPro"/>
</dbReference>
<evidence type="ECO:0000313" key="14">
    <source>
        <dbReference type="Proteomes" id="UP000189462"/>
    </source>
</evidence>
<dbReference type="InterPro" id="IPR036188">
    <property type="entry name" value="FAD/NAD-bd_sf"/>
</dbReference>
<keyword evidence="9 10" id="KW-0511">Multifunctional enzyme</keyword>
<dbReference type="Pfam" id="PF05430">
    <property type="entry name" value="Methyltransf_30"/>
    <property type="match status" value="1"/>
</dbReference>
<keyword evidence="5 10" id="KW-0949">S-adenosyl-L-methionine</keyword>
<dbReference type="Gene3D" id="3.50.50.60">
    <property type="entry name" value="FAD/NAD(P)-binding domain"/>
    <property type="match status" value="1"/>
</dbReference>
<dbReference type="PANTHER" id="PTHR13847:SF283">
    <property type="entry name" value="TRNA 5-METHYLAMINOMETHYL-2-THIOURIDINE BIOSYNTHESIS BIFUNCTIONAL PROTEIN MNMC"/>
    <property type="match status" value="1"/>
</dbReference>
<dbReference type="Gene3D" id="3.30.9.10">
    <property type="entry name" value="D-Amino Acid Oxidase, subunit A, domain 2"/>
    <property type="match status" value="1"/>
</dbReference>
<dbReference type="InterPro" id="IPR029063">
    <property type="entry name" value="SAM-dependent_MTases_sf"/>
</dbReference>
<dbReference type="EC" id="1.5.-.-" evidence="10"/>
<dbReference type="HAMAP" id="MF_01102">
    <property type="entry name" value="MnmC"/>
    <property type="match status" value="1"/>
</dbReference>
<evidence type="ECO:0000256" key="5">
    <source>
        <dbReference type="ARBA" id="ARBA00022691"/>
    </source>
</evidence>
<dbReference type="InterPro" id="IPR023032">
    <property type="entry name" value="tRNA_MAMT_biosynth_bifunc_MnmC"/>
</dbReference>
<dbReference type="NCBIfam" id="TIGR03197">
    <property type="entry name" value="MnmC_Cterm"/>
    <property type="match status" value="1"/>
</dbReference>
<evidence type="ECO:0000256" key="3">
    <source>
        <dbReference type="ARBA" id="ARBA00022630"/>
    </source>
</evidence>
<keyword evidence="4 10" id="KW-0808">Transferase</keyword>
<feature type="region of interest" description="FAD-dependent cmnm(5)s(2)U34 oxidoreductase" evidence="10">
    <location>
        <begin position="270"/>
        <end position="660"/>
    </location>
</feature>
<comment type="caution">
    <text evidence="13">The sequence shown here is derived from an EMBL/GenBank/DDBJ whole genome shotgun (WGS) entry which is preliminary data.</text>
</comment>
<evidence type="ECO:0000256" key="1">
    <source>
        <dbReference type="ARBA" id="ARBA00022490"/>
    </source>
</evidence>
<evidence type="ECO:0000256" key="7">
    <source>
        <dbReference type="ARBA" id="ARBA00022827"/>
    </source>
</evidence>
<comment type="similarity">
    <text evidence="10">In the C-terminal section; belongs to the DAO family.</text>
</comment>
<dbReference type="OrthoDB" id="9786494at2"/>
<evidence type="ECO:0000256" key="9">
    <source>
        <dbReference type="ARBA" id="ARBA00023268"/>
    </source>
</evidence>
<keyword evidence="1 10" id="KW-0963">Cytoplasm</keyword>
<dbReference type="AlphaFoldDB" id="A0A1V3NRI8"/>
<dbReference type="GO" id="GO:0005737">
    <property type="term" value="C:cytoplasm"/>
    <property type="evidence" value="ECO:0007669"/>
    <property type="project" value="UniProtKB-SubCell"/>
</dbReference>
<feature type="domain" description="MnmC-like methyltransferase" evidence="12">
    <location>
        <begin position="121"/>
        <end position="239"/>
    </location>
</feature>
<feature type="domain" description="FAD dependent oxidoreductase" evidence="11">
    <location>
        <begin position="267"/>
        <end position="630"/>
    </location>
</feature>
<dbReference type="Gene3D" id="3.40.50.150">
    <property type="entry name" value="Vaccinia Virus protein VP39"/>
    <property type="match status" value="1"/>
</dbReference>
<dbReference type="InterPro" id="IPR047785">
    <property type="entry name" value="tRNA_MNMC2"/>
</dbReference>
<accession>A0A1V3NRI8</accession>
<dbReference type="InterPro" id="IPR006076">
    <property type="entry name" value="FAD-dep_OxRdtase"/>
</dbReference>
<gene>
    <name evidence="10" type="primary">mnmC</name>
    <name evidence="13" type="ORF">B1C78_03140</name>
</gene>
<dbReference type="GO" id="GO:0002097">
    <property type="term" value="P:tRNA wobble base modification"/>
    <property type="evidence" value="ECO:0007669"/>
    <property type="project" value="UniProtKB-UniRule"/>
</dbReference>
<dbReference type="NCBIfam" id="NF002481">
    <property type="entry name" value="PRK01747.1-2"/>
    <property type="match status" value="1"/>
</dbReference>
<dbReference type="PANTHER" id="PTHR13847">
    <property type="entry name" value="SARCOSINE DEHYDROGENASE-RELATED"/>
    <property type="match status" value="1"/>
</dbReference>
<dbReference type="Proteomes" id="UP000189462">
    <property type="component" value="Unassembled WGS sequence"/>
</dbReference>
<dbReference type="SUPFAM" id="SSF51905">
    <property type="entry name" value="FAD/NAD(P)-binding domain"/>
    <property type="match status" value="1"/>
</dbReference>
<dbReference type="SUPFAM" id="SSF54373">
    <property type="entry name" value="FAD-linked reductases, C-terminal domain"/>
    <property type="match status" value="1"/>
</dbReference>
<proteinExistence type="inferred from homology"/>
<keyword evidence="7 10" id="KW-0274">FAD</keyword>
<comment type="similarity">
    <text evidence="10">In the N-terminal section; belongs to the methyltransferase superfamily. tRNA (mnm(5)s(2)U34)-methyltransferase family.</text>
</comment>
<dbReference type="NCBIfam" id="NF033855">
    <property type="entry name" value="tRNA_MNMC2"/>
    <property type="match status" value="1"/>
</dbReference>
<evidence type="ECO:0000256" key="4">
    <source>
        <dbReference type="ARBA" id="ARBA00022679"/>
    </source>
</evidence>
<organism evidence="13 14">
    <name type="scientific">Thioalkalivibrio denitrificans</name>
    <dbReference type="NCBI Taxonomy" id="108003"/>
    <lineage>
        <taxon>Bacteria</taxon>
        <taxon>Pseudomonadati</taxon>
        <taxon>Pseudomonadota</taxon>
        <taxon>Gammaproteobacteria</taxon>
        <taxon>Chromatiales</taxon>
        <taxon>Ectothiorhodospiraceae</taxon>
        <taxon>Thioalkalivibrio</taxon>
    </lineage>
</organism>
<dbReference type="RefSeq" id="WP_077277677.1">
    <property type="nucleotide sequence ID" value="NZ_MVBK01000018.1"/>
</dbReference>
<evidence type="ECO:0000313" key="13">
    <source>
        <dbReference type="EMBL" id="OOG27661.1"/>
    </source>
</evidence>
<keyword evidence="6 10" id="KW-0819">tRNA processing</keyword>
<evidence type="ECO:0000256" key="6">
    <source>
        <dbReference type="ARBA" id="ARBA00022694"/>
    </source>
</evidence>
<comment type="catalytic activity">
    <reaction evidence="10">
        <text>5-aminomethyl-2-thiouridine(34) in tRNA + S-adenosyl-L-methionine = 5-methylaminomethyl-2-thiouridine(34) in tRNA + S-adenosyl-L-homocysteine + H(+)</text>
        <dbReference type="Rhea" id="RHEA:19569"/>
        <dbReference type="Rhea" id="RHEA-COMP:10195"/>
        <dbReference type="Rhea" id="RHEA-COMP:10197"/>
        <dbReference type="ChEBI" id="CHEBI:15378"/>
        <dbReference type="ChEBI" id="CHEBI:57856"/>
        <dbReference type="ChEBI" id="CHEBI:59789"/>
        <dbReference type="ChEBI" id="CHEBI:74454"/>
        <dbReference type="ChEBI" id="CHEBI:74455"/>
        <dbReference type="EC" id="2.1.1.61"/>
    </reaction>
</comment>
<dbReference type="InterPro" id="IPR017610">
    <property type="entry name" value="tRNA_S-uridine_synth_MnmC_C"/>
</dbReference>
<comment type="cofactor">
    <cofactor evidence="10">
        <name>FAD</name>
        <dbReference type="ChEBI" id="CHEBI:57692"/>
    </cofactor>
</comment>
<name>A0A1V3NRI8_9GAMM</name>
<comment type="function">
    <text evidence="10">Catalyzes the last two steps in the biosynthesis of 5-methylaminomethyl-2-thiouridine (mnm(5)s(2)U) at the wobble position (U34) in tRNA. Catalyzes the FAD-dependent demodification of cmnm(5)s(2)U34 to nm(5)s(2)U34, followed by the transfer of a methyl group from S-adenosyl-L-methionine to nm(5)s(2)U34, to form mnm(5)s(2)U34.</text>
</comment>
<dbReference type="GO" id="GO:0050660">
    <property type="term" value="F:flavin adenine dinucleotide binding"/>
    <property type="evidence" value="ECO:0007669"/>
    <property type="project" value="UniProtKB-UniRule"/>
</dbReference>
<dbReference type="InterPro" id="IPR008471">
    <property type="entry name" value="MnmC-like_methylTransf"/>
</dbReference>
<reference evidence="13 14" key="1">
    <citation type="submission" date="2017-02" db="EMBL/GenBank/DDBJ databases">
        <title>Genomic diversity within the haloalkaliphilic genus Thioalkalivibrio.</title>
        <authorList>
            <person name="Ahn A.-C."/>
            <person name="Meier-Kolthoff J."/>
            <person name="Overmars L."/>
            <person name="Richter M."/>
            <person name="Woyke T."/>
            <person name="Sorokin D.Y."/>
            <person name="Muyzer G."/>
        </authorList>
    </citation>
    <scope>NUCLEOTIDE SEQUENCE [LARGE SCALE GENOMIC DNA]</scope>
    <source>
        <strain evidence="13 14">ALJD</strain>
    </source>
</reference>
<dbReference type="EC" id="2.1.1.61" evidence="10"/>
<evidence type="ECO:0000256" key="8">
    <source>
        <dbReference type="ARBA" id="ARBA00023002"/>
    </source>
</evidence>
<protein>
    <recommendedName>
        <fullName evidence="10">tRNA 5-methylaminomethyl-2-thiouridine biosynthesis bifunctional protein MnmC</fullName>
        <shortName evidence="10">tRNA mnm(5)s(2)U biosynthesis bifunctional protein</shortName>
    </recommendedName>
    <domain>
        <recommendedName>
            <fullName evidence="10">tRNA (mnm(5)s(2)U34)-methyltransferase</fullName>
            <ecNumber evidence="10">2.1.1.61</ecNumber>
        </recommendedName>
    </domain>
    <domain>
        <recommendedName>
            <fullName evidence="10">FAD-dependent cmnm(5)s(2)U34 oxidoreductase</fullName>
            <ecNumber evidence="10">1.5.-.-</ecNumber>
        </recommendedName>
    </domain>
</protein>
<evidence type="ECO:0000259" key="11">
    <source>
        <dbReference type="Pfam" id="PF01266"/>
    </source>
</evidence>
<dbReference type="GO" id="GO:0032259">
    <property type="term" value="P:methylation"/>
    <property type="evidence" value="ECO:0007669"/>
    <property type="project" value="UniProtKB-KW"/>
</dbReference>
<evidence type="ECO:0000256" key="2">
    <source>
        <dbReference type="ARBA" id="ARBA00022603"/>
    </source>
</evidence>
<keyword evidence="14" id="KW-1185">Reference proteome</keyword>
<dbReference type="EMBL" id="MVBK01000018">
    <property type="protein sequence ID" value="OOG27661.1"/>
    <property type="molecule type" value="Genomic_DNA"/>
</dbReference>
<evidence type="ECO:0000256" key="10">
    <source>
        <dbReference type="HAMAP-Rule" id="MF_01102"/>
    </source>
</evidence>
<dbReference type="Pfam" id="PF01266">
    <property type="entry name" value="DAO"/>
    <property type="match status" value="1"/>
</dbReference>